<name>A0A161QYQ6_9PROT</name>
<dbReference type="SUPFAM" id="SSF48452">
    <property type="entry name" value="TPR-like"/>
    <property type="match status" value="3"/>
</dbReference>
<dbReference type="InterPro" id="IPR024983">
    <property type="entry name" value="CHAT_dom"/>
</dbReference>
<dbReference type="Pfam" id="PF12770">
    <property type="entry name" value="CHAT"/>
    <property type="match status" value="1"/>
</dbReference>
<sequence>MVRRLAPLPRRLAGALVINGLLFLSWPTGAAEDPGRRDAALEEAIGTADARGRRAEAVELSRELVALRTGVLGADATATLAARLTLSIMLEQAGETTEARALRDAAFDRLAEVDPERLPPILNNTAIALQNTGHPDSAVPVFDRLVAVMAGAGESVPLAITHFNLAALHRDRRDYDAAIAEGRIAAEMFERLEGPDAEDTIAAIGALGQTYGMAGRPAAALPHLREAWTRAGQALGPSDETMLQANNLAAVLRDLGRHDEAEPLDRAALDWRRVRLGPAHGATLISARNLALDLVGLDRAEEAAGLYDQVVDTLARTRGPDHPETRRIARERDMIAILTGAAPSGDVGDLAAMEAQLTTGTVDADAVYLANRLAGIAERRGEPAAELRLHRLSLDLAERHFGPLHPVAISMATNVARAERAQAHPEATAAYVRLEERLRLWARREYASTSDQAVIEQVAAATREALGDILSYGYAAGRSDPQAIALVARVMLNWKAPGSLERALLDRAATDLPPADRDLVARVRRLKAESLRPGADRQAIERRLDLAEAALADRVSGLRRLQAQQALDYGAILSAFRPGDAVLDYMTVPMRMAPDRVEERILVMLGRAEGRIRLFDLGPVAAVADLIAVPEAAAGHDTRRRLYDLLIRPVMSELKGVDRLAVVPDGLLTLVPFDVLIDRNGQPMIAALDMRIARSGRALAGGDHDTPQDADRRGVLLVGDVDYGGAATPLPFTAAEIDGIAATARAGGIPPVVLRGMEARADTVRRAAAGQRVLHFATHGFFAPLAPDADDPLERAGVLLAAGSGEDEAGKDGRLTAAELATWPLDGVDLVVLSACDTAQGDRSYAEGLAGLPSALATAGVRRSLLARWPVSDRGAARFMARFYDHLAAGKSYEAAFRASKLDVLEGRLAGVPEQTWAAFTLIAN</sequence>
<feature type="domain" description="CHAT" evidence="1">
    <location>
        <begin position="639"/>
        <end position="923"/>
    </location>
</feature>
<evidence type="ECO:0000313" key="3">
    <source>
        <dbReference type="Proteomes" id="UP000075787"/>
    </source>
</evidence>
<dbReference type="PANTHER" id="PTHR46082:SF6">
    <property type="entry name" value="AAA+ ATPASE DOMAIN-CONTAINING PROTEIN-RELATED"/>
    <property type="match status" value="1"/>
</dbReference>
<evidence type="ECO:0000313" key="2">
    <source>
        <dbReference type="EMBL" id="KYO49819.1"/>
    </source>
</evidence>
<dbReference type="AlphaFoldDB" id="A0A161QYQ6"/>
<dbReference type="RefSeq" id="WP_062769535.1">
    <property type="nucleotide sequence ID" value="NZ_CP121045.1"/>
</dbReference>
<gene>
    <name evidence="2" type="ORF">AUP44_15625</name>
</gene>
<dbReference type="PANTHER" id="PTHR46082">
    <property type="entry name" value="ATP/GTP-BINDING PROTEIN-RELATED"/>
    <property type="match status" value="1"/>
</dbReference>
<organism evidence="2 3">
    <name type="scientific">Tistrella mobilis</name>
    <dbReference type="NCBI Taxonomy" id="171437"/>
    <lineage>
        <taxon>Bacteria</taxon>
        <taxon>Pseudomonadati</taxon>
        <taxon>Pseudomonadota</taxon>
        <taxon>Alphaproteobacteria</taxon>
        <taxon>Geminicoccales</taxon>
        <taxon>Geminicoccaceae</taxon>
        <taxon>Tistrella</taxon>
    </lineage>
</organism>
<dbReference type="Gene3D" id="1.25.40.10">
    <property type="entry name" value="Tetratricopeptide repeat domain"/>
    <property type="match status" value="2"/>
</dbReference>
<comment type="caution">
    <text evidence="2">The sequence shown here is derived from an EMBL/GenBank/DDBJ whole genome shotgun (WGS) entry which is preliminary data.</text>
</comment>
<dbReference type="EMBL" id="LPZR01000214">
    <property type="protein sequence ID" value="KYO49819.1"/>
    <property type="molecule type" value="Genomic_DNA"/>
</dbReference>
<accession>A0A161QYQ6</accession>
<dbReference type="GeneID" id="97243909"/>
<reference evidence="2 3" key="1">
    <citation type="submission" date="2015-12" db="EMBL/GenBank/DDBJ databases">
        <title>Genome sequence of Tistrella mobilis MCCC 1A02139.</title>
        <authorList>
            <person name="Lu L."/>
            <person name="Lai Q."/>
            <person name="Shao Z."/>
            <person name="Qian P."/>
        </authorList>
    </citation>
    <scope>NUCLEOTIDE SEQUENCE [LARGE SCALE GENOMIC DNA]</scope>
    <source>
        <strain evidence="2 3">MCCC 1A02139</strain>
    </source>
</reference>
<evidence type="ECO:0000259" key="1">
    <source>
        <dbReference type="Pfam" id="PF12770"/>
    </source>
</evidence>
<dbReference type="Pfam" id="PF13424">
    <property type="entry name" value="TPR_12"/>
    <property type="match status" value="2"/>
</dbReference>
<dbReference type="InterPro" id="IPR053137">
    <property type="entry name" value="NLR-like"/>
</dbReference>
<dbReference type="Proteomes" id="UP000075787">
    <property type="component" value="Unassembled WGS sequence"/>
</dbReference>
<dbReference type="InterPro" id="IPR011990">
    <property type="entry name" value="TPR-like_helical_dom_sf"/>
</dbReference>
<dbReference type="OrthoDB" id="9787760at2"/>
<proteinExistence type="predicted"/>
<protein>
    <recommendedName>
        <fullName evidence="1">CHAT domain-containing protein</fullName>
    </recommendedName>
</protein>